<sequence>MNCSVTHLHMRRALYRVFVQPALTDLAFQRSEPLLFCPRIAQWAPQRQQIRTKTTKKQKLARDGGNDGGVAIGAEAQTSGKKSYKERVAERPAPPLGRGPRFTRPPNIKSAVGPPDRPPYDEEITSMHINVVDRDGVYHANLYKPDVLRNLDRANEHLVQVAFQKPPRSVEEGEESSVAMQEIDEDDPFSMIGPSALSDGHNTLDTLADPTRYTLPTCRVYSKALLRERATHREERLKERAKIAKSSKVVEISWVIAKGDMQIKCNQVKGFLQEGRKVDVVMLPPERRRGWKKGITQGEMEEVVEFIKESVEEVDGVVEDNYKINTISTCIATTLQPTPTTTNNARSQTTHSPDPPAMTRLLGSRFFSTSIRRCTTKTTTPKTSASPFKLPTIKPYDTARATQISRIIEEARLEKEESLKPPPAPAPAPKTPWRSSIGQSLLITVSFLLLGHVFWSDFYEFTEPYGASMLPTLYLSGEWIIINKRYRFGNGIQVGDIITARAPTDPKGRILKRVIGMSGDFVMSGEVGVECDAWDVGDISYAGGGGRMIQIPMGHCWLGGDNLEYSRDSRHYGCVPLGLVTGKVVGRFWPLNKIGGIGNGLVESSL</sequence>
<evidence type="ECO:0000313" key="12">
    <source>
        <dbReference type="Proteomes" id="UP000800235"/>
    </source>
</evidence>
<dbReference type="PRINTS" id="PR00727">
    <property type="entry name" value="LEADERPTASE"/>
</dbReference>
<evidence type="ECO:0000259" key="10">
    <source>
        <dbReference type="Pfam" id="PF10502"/>
    </source>
</evidence>
<evidence type="ECO:0000256" key="4">
    <source>
        <dbReference type="ARBA" id="ARBA00023128"/>
    </source>
</evidence>
<feature type="domain" description="Peptidase S26" evidence="10">
    <location>
        <begin position="442"/>
        <end position="589"/>
    </location>
</feature>
<dbReference type="GO" id="GO:0006413">
    <property type="term" value="P:translational initiation"/>
    <property type="evidence" value="ECO:0007669"/>
    <property type="project" value="InterPro"/>
</dbReference>
<dbReference type="InterPro" id="IPR036286">
    <property type="entry name" value="LexA/Signal_pep-like_sf"/>
</dbReference>
<gene>
    <name evidence="11" type="ORF">EJ08DRAFT_695437</name>
</gene>
<evidence type="ECO:0000256" key="8">
    <source>
        <dbReference type="RuleBase" id="RU362041"/>
    </source>
</evidence>
<feature type="active site" evidence="7">
    <location>
        <position position="468"/>
    </location>
</feature>
<evidence type="ECO:0000256" key="6">
    <source>
        <dbReference type="ARBA" id="ARBA00038445"/>
    </source>
</evidence>
<keyword evidence="12" id="KW-1185">Reference proteome</keyword>
<dbReference type="SUPFAM" id="SSF51306">
    <property type="entry name" value="LexA/Signal peptidase"/>
    <property type="match status" value="1"/>
</dbReference>
<feature type="region of interest" description="Disordered" evidence="9">
    <location>
        <begin position="48"/>
        <end position="119"/>
    </location>
</feature>
<evidence type="ECO:0000256" key="9">
    <source>
        <dbReference type="SAM" id="MobiDB-lite"/>
    </source>
</evidence>
<feature type="active site" evidence="7">
    <location>
        <position position="512"/>
    </location>
</feature>
<dbReference type="EC" id="3.4.21.-" evidence="8"/>
<dbReference type="GO" id="GO:0042720">
    <property type="term" value="C:mitochondrial inner membrane peptidase complex"/>
    <property type="evidence" value="ECO:0007669"/>
    <property type="project" value="TreeGrafter"/>
</dbReference>
<dbReference type="GO" id="GO:0004252">
    <property type="term" value="F:serine-type endopeptidase activity"/>
    <property type="evidence" value="ECO:0007669"/>
    <property type="project" value="InterPro"/>
</dbReference>
<evidence type="ECO:0000256" key="7">
    <source>
        <dbReference type="PIRSR" id="PIRSR600223-1"/>
    </source>
</evidence>
<dbReference type="PANTHER" id="PTHR12383">
    <property type="entry name" value="PROTEASE FAMILY S26 MITOCHONDRIAL INNER MEMBRANE PROTEASE-RELATED"/>
    <property type="match status" value="1"/>
</dbReference>
<keyword evidence="4 8" id="KW-0496">Mitochondrion</keyword>
<evidence type="ECO:0000256" key="1">
    <source>
        <dbReference type="ARBA" id="ARBA00004273"/>
    </source>
</evidence>
<dbReference type="InterPro" id="IPR036788">
    <property type="entry name" value="T_IF-3_C_sf"/>
</dbReference>
<evidence type="ECO:0000256" key="5">
    <source>
        <dbReference type="ARBA" id="ARBA00023136"/>
    </source>
</evidence>
<dbReference type="EMBL" id="MU007026">
    <property type="protein sequence ID" value="KAF2432324.1"/>
    <property type="molecule type" value="Genomic_DNA"/>
</dbReference>
<feature type="compositionally biased region" description="Polar residues" evidence="9">
    <location>
        <begin position="343"/>
        <end position="352"/>
    </location>
</feature>
<dbReference type="InterPro" id="IPR000223">
    <property type="entry name" value="Pept_S26A_signal_pept_1"/>
</dbReference>
<comment type="caution">
    <text evidence="11">The sequence shown here is derived from an EMBL/GenBank/DDBJ whole genome shotgun (WGS) entry which is preliminary data.</text>
</comment>
<comment type="subcellular location">
    <subcellularLocation>
        <location evidence="1 8">Mitochondrion inner membrane</location>
    </subcellularLocation>
</comment>
<dbReference type="GO" id="GO:0006627">
    <property type="term" value="P:protein processing involved in protein targeting to mitochondrion"/>
    <property type="evidence" value="ECO:0007669"/>
    <property type="project" value="TreeGrafter"/>
</dbReference>
<keyword evidence="8" id="KW-0645">Protease</keyword>
<feature type="region of interest" description="Disordered" evidence="9">
    <location>
        <begin position="335"/>
        <end position="358"/>
    </location>
</feature>
<dbReference type="NCBIfam" id="TIGR02227">
    <property type="entry name" value="sigpep_I_bact"/>
    <property type="match status" value="1"/>
</dbReference>
<keyword evidence="5" id="KW-0472">Membrane</keyword>
<dbReference type="OrthoDB" id="308440at2759"/>
<comment type="similarity">
    <text evidence="6">Belongs to the peptidase S26 family. IMP1 subfamily.</text>
</comment>
<proteinExistence type="inferred from homology"/>
<protein>
    <recommendedName>
        <fullName evidence="8">Mitochondrial inner membrane protease subunit</fullName>
        <ecNumber evidence="8">3.4.21.-</ecNumber>
    </recommendedName>
</protein>
<dbReference type="InterPro" id="IPR052064">
    <property type="entry name" value="Mito_IMP1_subunit"/>
</dbReference>
<dbReference type="GO" id="GO:0006465">
    <property type="term" value="P:signal peptide processing"/>
    <property type="evidence" value="ECO:0007669"/>
    <property type="project" value="InterPro"/>
</dbReference>
<name>A0A9P4NU79_9PEZI</name>
<dbReference type="Gene3D" id="3.30.110.10">
    <property type="entry name" value="Translation initiation factor 3 (IF-3), C-terminal domain"/>
    <property type="match status" value="1"/>
</dbReference>
<reference evidence="11" key="1">
    <citation type="journal article" date="2020" name="Stud. Mycol.">
        <title>101 Dothideomycetes genomes: a test case for predicting lifestyles and emergence of pathogens.</title>
        <authorList>
            <person name="Haridas S."/>
            <person name="Albert R."/>
            <person name="Binder M."/>
            <person name="Bloem J."/>
            <person name="Labutti K."/>
            <person name="Salamov A."/>
            <person name="Andreopoulos B."/>
            <person name="Baker S."/>
            <person name="Barry K."/>
            <person name="Bills G."/>
            <person name="Bluhm B."/>
            <person name="Cannon C."/>
            <person name="Castanera R."/>
            <person name="Culley D."/>
            <person name="Daum C."/>
            <person name="Ezra D."/>
            <person name="Gonzalez J."/>
            <person name="Henrissat B."/>
            <person name="Kuo A."/>
            <person name="Liang C."/>
            <person name="Lipzen A."/>
            <person name="Lutzoni F."/>
            <person name="Magnuson J."/>
            <person name="Mondo S."/>
            <person name="Nolan M."/>
            <person name="Ohm R."/>
            <person name="Pangilinan J."/>
            <person name="Park H.-J."/>
            <person name="Ramirez L."/>
            <person name="Alfaro M."/>
            <person name="Sun H."/>
            <person name="Tritt A."/>
            <person name="Yoshinaga Y."/>
            <person name="Zwiers L.-H."/>
            <person name="Turgeon B."/>
            <person name="Goodwin S."/>
            <person name="Spatafora J."/>
            <person name="Crous P."/>
            <person name="Grigoriev I."/>
        </authorList>
    </citation>
    <scope>NUCLEOTIDE SEQUENCE</scope>
    <source>
        <strain evidence="11">CBS 130266</strain>
    </source>
</reference>
<evidence type="ECO:0000313" key="11">
    <source>
        <dbReference type="EMBL" id="KAF2432324.1"/>
    </source>
</evidence>
<evidence type="ECO:0000256" key="3">
    <source>
        <dbReference type="ARBA" id="ARBA00022801"/>
    </source>
</evidence>
<dbReference type="CDD" id="cd06530">
    <property type="entry name" value="S26_SPase_I"/>
    <property type="match status" value="1"/>
</dbReference>
<dbReference type="Gene3D" id="2.10.109.10">
    <property type="entry name" value="Umud Fragment, subunit A"/>
    <property type="match status" value="1"/>
</dbReference>
<dbReference type="AlphaFoldDB" id="A0A9P4NU79"/>
<dbReference type="InterPro" id="IPR019533">
    <property type="entry name" value="Peptidase_S26"/>
</dbReference>
<dbReference type="Pfam" id="PF10502">
    <property type="entry name" value="Peptidase_S26"/>
    <property type="match status" value="1"/>
</dbReference>
<keyword evidence="2 8" id="KW-0999">Mitochondrion inner membrane</keyword>
<dbReference type="PANTHER" id="PTHR12383:SF16">
    <property type="entry name" value="MITOCHONDRIAL INNER MEMBRANE PROTEASE SUBUNIT 1"/>
    <property type="match status" value="1"/>
</dbReference>
<organism evidence="11 12">
    <name type="scientific">Tothia fuscella</name>
    <dbReference type="NCBI Taxonomy" id="1048955"/>
    <lineage>
        <taxon>Eukaryota</taxon>
        <taxon>Fungi</taxon>
        <taxon>Dikarya</taxon>
        <taxon>Ascomycota</taxon>
        <taxon>Pezizomycotina</taxon>
        <taxon>Dothideomycetes</taxon>
        <taxon>Pleosporomycetidae</taxon>
        <taxon>Venturiales</taxon>
        <taxon>Cylindrosympodiaceae</taxon>
        <taxon>Tothia</taxon>
    </lineage>
</organism>
<evidence type="ECO:0000256" key="2">
    <source>
        <dbReference type="ARBA" id="ARBA00022792"/>
    </source>
</evidence>
<accession>A0A9P4NU79</accession>
<keyword evidence="3 8" id="KW-0378">Hydrolase</keyword>
<dbReference type="SUPFAM" id="SSF55200">
    <property type="entry name" value="Translation initiation factor IF3, C-terminal domain"/>
    <property type="match status" value="1"/>
</dbReference>
<dbReference type="Proteomes" id="UP000800235">
    <property type="component" value="Unassembled WGS sequence"/>
</dbReference>